<name>A0A1J4K6X4_9EUKA</name>
<dbReference type="Pfam" id="PF10416">
    <property type="entry name" value="IBD"/>
    <property type="match status" value="1"/>
</dbReference>
<comment type="caution">
    <text evidence="3">The sequence shown here is derived from an EMBL/GenBank/DDBJ whole genome shotgun (WGS) entry which is preliminary data.</text>
</comment>
<protein>
    <recommendedName>
        <fullName evidence="2">Initiator binding domain-containing protein</fullName>
    </recommendedName>
</protein>
<organism evidence="3 4">
    <name type="scientific">Tritrichomonas foetus</name>
    <dbReference type="NCBI Taxonomy" id="1144522"/>
    <lineage>
        <taxon>Eukaryota</taxon>
        <taxon>Metamonada</taxon>
        <taxon>Parabasalia</taxon>
        <taxon>Tritrichomonadida</taxon>
        <taxon>Tritrichomonadidae</taxon>
        <taxon>Tritrichomonas</taxon>
    </lineage>
</organism>
<reference evidence="3" key="1">
    <citation type="submission" date="2016-10" db="EMBL/GenBank/DDBJ databases">
        <authorList>
            <person name="Benchimol M."/>
            <person name="Almeida L.G."/>
            <person name="Vasconcelos A.T."/>
            <person name="Perreira-Neves A."/>
            <person name="Rosa I.A."/>
            <person name="Tasca T."/>
            <person name="Bogo M.R."/>
            <person name="de Souza W."/>
        </authorList>
    </citation>
    <scope>NUCLEOTIDE SEQUENCE [LARGE SCALE GENOMIC DNA]</scope>
    <source>
        <strain evidence="3">K</strain>
    </source>
</reference>
<accession>A0A1J4K6X4</accession>
<feature type="domain" description="Initiator binding" evidence="2">
    <location>
        <begin position="20"/>
        <end position="145"/>
    </location>
</feature>
<evidence type="ECO:0000256" key="1">
    <source>
        <dbReference type="SAM" id="MobiDB-lite"/>
    </source>
</evidence>
<keyword evidence="4" id="KW-1185">Reference proteome</keyword>
<feature type="compositionally biased region" description="Polar residues" evidence="1">
    <location>
        <begin position="162"/>
        <end position="180"/>
    </location>
</feature>
<dbReference type="VEuPathDB" id="TrichDB:TRFO_05356"/>
<dbReference type="Proteomes" id="UP000179807">
    <property type="component" value="Unassembled WGS sequence"/>
</dbReference>
<feature type="region of interest" description="Disordered" evidence="1">
    <location>
        <begin position="162"/>
        <end position="186"/>
    </location>
</feature>
<evidence type="ECO:0000259" key="2">
    <source>
        <dbReference type="Pfam" id="PF10416"/>
    </source>
</evidence>
<sequence>MHSIPDFDSKTPKYFSLLNETDKHLYFELQKKLLHATEKRHRGHRLDIFLDCLRQIRDYAQRGDSDDDWKRCCVCGVCFLKCGIALNSHQIRFLTNKCKSSINGALKKMNYRTTSARGDINPELVEFLPLLKGNTRELRQWSVRTPEDYTPPTFRYEVANSPTSSRQLIHNSDEQGSPTDPQKDKNDVVYIHNEKVNVNKAYDIIRITAASEKETRNNLVTSEEDETSSPDEVPSIDINGFAINRVSVLNSVINSLENTIKDNLNTDSNFSFTNNYAFAQNVANLNDSDSSHSSFNSECIKVDLDEFEIPVKSSYNDLNQDFIEFSISDSRYDQPDLQEFCDFPFLSSTTLDVDVTF</sequence>
<dbReference type="AlphaFoldDB" id="A0A1J4K6X4"/>
<proteinExistence type="predicted"/>
<dbReference type="InterPro" id="IPR018845">
    <property type="entry name" value="Initiator-bd"/>
</dbReference>
<gene>
    <name evidence="3" type="ORF">TRFO_05356</name>
</gene>
<evidence type="ECO:0000313" key="4">
    <source>
        <dbReference type="Proteomes" id="UP000179807"/>
    </source>
</evidence>
<dbReference type="EMBL" id="MLAK01000705">
    <property type="protein sequence ID" value="OHT07119.1"/>
    <property type="molecule type" value="Genomic_DNA"/>
</dbReference>
<evidence type="ECO:0000313" key="3">
    <source>
        <dbReference type="EMBL" id="OHT07119.1"/>
    </source>
</evidence>
<dbReference type="RefSeq" id="XP_068360255.1">
    <property type="nucleotide sequence ID" value="XM_068492442.1"/>
</dbReference>
<feature type="region of interest" description="Disordered" evidence="1">
    <location>
        <begin position="214"/>
        <end position="233"/>
    </location>
</feature>
<dbReference type="GeneID" id="94827146"/>